<sequence>MLKSMSPMHTWDPKLLLQQITVCLHSTLEFTQLWDPPSVLQQYGTPLEHWFVCWTGAGWEEAGGQRSFNPGRLLRNPLSAKATSPSSGAGTGSGMGIAIDCVSSIKREKRMEDLMNFMVAMG</sequence>
<name>A0A8A1LZA0_AJEC8</name>
<accession>A0A8A1LZA0</accession>
<reference evidence="1" key="1">
    <citation type="submission" date="2021-01" db="EMBL/GenBank/DDBJ databases">
        <title>Chromosome-level genome assembly of a human fungal pathogen reveals clustering of transcriptionally co-regulated genes.</title>
        <authorList>
            <person name="Voorhies M."/>
            <person name="Cohen S."/>
            <person name="Shea T.P."/>
            <person name="Petrus S."/>
            <person name="Munoz J.F."/>
            <person name="Poplawski S."/>
            <person name="Goldman W.E."/>
            <person name="Michael T."/>
            <person name="Cuomo C.A."/>
            <person name="Sil A."/>
            <person name="Beyhan S."/>
        </authorList>
    </citation>
    <scope>NUCLEOTIDE SEQUENCE</scope>
    <source>
        <strain evidence="1">H88</strain>
    </source>
</reference>
<organism evidence="1 2">
    <name type="scientific">Ajellomyces capsulatus (strain H88)</name>
    <name type="common">Darling's disease fungus</name>
    <name type="synonym">Histoplasma capsulatum</name>
    <dbReference type="NCBI Taxonomy" id="544711"/>
    <lineage>
        <taxon>Eukaryota</taxon>
        <taxon>Fungi</taxon>
        <taxon>Dikarya</taxon>
        <taxon>Ascomycota</taxon>
        <taxon>Pezizomycotina</taxon>
        <taxon>Eurotiomycetes</taxon>
        <taxon>Eurotiomycetidae</taxon>
        <taxon>Onygenales</taxon>
        <taxon>Ajellomycetaceae</taxon>
        <taxon>Histoplasma</taxon>
    </lineage>
</organism>
<protein>
    <submittedName>
        <fullName evidence="1">Hydrophobin 1</fullName>
    </submittedName>
</protein>
<dbReference type="VEuPathDB" id="FungiDB:I7I53_11688"/>
<proteinExistence type="predicted"/>
<evidence type="ECO:0000313" key="2">
    <source>
        <dbReference type="Proteomes" id="UP000663419"/>
    </source>
</evidence>
<dbReference type="AlphaFoldDB" id="A0A8A1LZA0"/>
<dbReference type="Proteomes" id="UP000663419">
    <property type="component" value="Chromosome 6"/>
</dbReference>
<evidence type="ECO:0000313" key="1">
    <source>
        <dbReference type="EMBL" id="QSS57492.1"/>
    </source>
</evidence>
<dbReference type="EMBL" id="CP069107">
    <property type="protein sequence ID" value="QSS57492.1"/>
    <property type="molecule type" value="Genomic_DNA"/>
</dbReference>
<gene>
    <name evidence="1" type="ORF">I7I53_11688</name>
</gene>